<keyword evidence="3 7" id="KW-0663">Pyridoxal phosphate</keyword>
<gene>
    <name evidence="7 9" type="primary">pdxT</name>
    <name evidence="9" type="ORF">D6T63_10875</name>
</gene>
<dbReference type="GO" id="GO:0006543">
    <property type="term" value="P:L-glutamine catabolic process"/>
    <property type="evidence" value="ECO:0007669"/>
    <property type="project" value="UniProtKB-UniRule"/>
</dbReference>
<keyword evidence="4 7" id="KW-0315">Glutamine amidotransferase</keyword>
<dbReference type="AlphaFoldDB" id="A0A3A5MDN2"/>
<dbReference type="NCBIfam" id="TIGR03800">
    <property type="entry name" value="PLP_synth_Pdx2"/>
    <property type="match status" value="1"/>
</dbReference>
<dbReference type="Gene3D" id="3.40.50.880">
    <property type="match status" value="1"/>
</dbReference>
<dbReference type="InterPro" id="IPR021196">
    <property type="entry name" value="PdxT/SNO_CS"/>
</dbReference>
<protein>
    <recommendedName>
        <fullName evidence="7">Pyridoxal 5'-phosphate synthase subunit PdxT</fullName>
        <ecNumber evidence="7">4.3.3.6</ecNumber>
    </recommendedName>
    <alternativeName>
        <fullName evidence="7">Pdx2</fullName>
    </alternativeName>
    <alternativeName>
        <fullName evidence="7">Pyridoxal 5'-phosphate synthase glutaminase subunit</fullName>
        <ecNumber evidence="7">3.5.1.2</ecNumber>
    </alternativeName>
</protein>
<comment type="similarity">
    <text evidence="1 7">Belongs to the glutaminase PdxT/SNO family.</text>
</comment>
<keyword evidence="5 7" id="KW-0456">Lyase</keyword>
<organism evidence="9 10">
    <name type="scientific">Arthrobacter cheniae</name>
    <dbReference type="NCBI Taxonomy" id="1258888"/>
    <lineage>
        <taxon>Bacteria</taxon>
        <taxon>Bacillati</taxon>
        <taxon>Actinomycetota</taxon>
        <taxon>Actinomycetes</taxon>
        <taxon>Micrococcales</taxon>
        <taxon>Micrococcaceae</taxon>
        <taxon>Arthrobacter</taxon>
    </lineage>
</organism>
<evidence type="ECO:0000256" key="8">
    <source>
        <dbReference type="SAM" id="MobiDB-lite"/>
    </source>
</evidence>
<dbReference type="InterPro" id="IPR029062">
    <property type="entry name" value="Class_I_gatase-like"/>
</dbReference>
<keyword evidence="10" id="KW-1185">Reference proteome</keyword>
<evidence type="ECO:0000313" key="9">
    <source>
        <dbReference type="EMBL" id="RJT79327.1"/>
    </source>
</evidence>
<comment type="caution">
    <text evidence="9">The sequence shown here is derived from an EMBL/GenBank/DDBJ whole genome shotgun (WGS) entry which is preliminary data.</text>
</comment>
<name>A0A3A5MDN2_9MICC</name>
<comment type="catalytic activity">
    <reaction evidence="7">
        <text>aldehydo-D-ribose 5-phosphate + D-glyceraldehyde 3-phosphate + L-glutamine = pyridoxal 5'-phosphate + L-glutamate + phosphate + 3 H2O + H(+)</text>
        <dbReference type="Rhea" id="RHEA:31507"/>
        <dbReference type="ChEBI" id="CHEBI:15377"/>
        <dbReference type="ChEBI" id="CHEBI:15378"/>
        <dbReference type="ChEBI" id="CHEBI:29985"/>
        <dbReference type="ChEBI" id="CHEBI:43474"/>
        <dbReference type="ChEBI" id="CHEBI:58273"/>
        <dbReference type="ChEBI" id="CHEBI:58359"/>
        <dbReference type="ChEBI" id="CHEBI:59776"/>
        <dbReference type="ChEBI" id="CHEBI:597326"/>
        <dbReference type="EC" id="4.3.3.6"/>
    </reaction>
</comment>
<dbReference type="GO" id="GO:0004359">
    <property type="term" value="F:glutaminase activity"/>
    <property type="evidence" value="ECO:0007669"/>
    <property type="project" value="UniProtKB-UniRule"/>
</dbReference>
<feature type="region of interest" description="Disordered" evidence="8">
    <location>
        <begin position="1"/>
        <end position="22"/>
    </location>
</feature>
<comment type="subunit">
    <text evidence="7">In the presence of PdxS, forms a dodecamer of heterodimers. Only shows activity in the heterodimer.</text>
</comment>
<dbReference type="PROSITE" id="PS51130">
    <property type="entry name" value="PDXT_SNO_2"/>
    <property type="match status" value="1"/>
</dbReference>
<feature type="binding site" evidence="7">
    <location>
        <begin position="178"/>
        <end position="179"/>
    </location>
    <ligand>
        <name>L-glutamine</name>
        <dbReference type="ChEBI" id="CHEBI:58359"/>
    </ligand>
</feature>
<dbReference type="GO" id="GO:0036381">
    <property type="term" value="F:pyridoxal 5'-phosphate synthase (glutamine hydrolysing) activity"/>
    <property type="evidence" value="ECO:0007669"/>
    <property type="project" value="UniProtKB-UniRule"/>
</dbReference>
<dbReference type="CDD" id="cd01749">
    <property type="entry name" value="GATase1_PB"/>
    <property type="match status" value="1"/>
</dbReference>
<dbReference type="EC" id="3.5.1.2" evidence="7"/>
<dbReference type="PANTHER" id="PTHR31559">
    <property type="entry name" value="PYRIDOXAL 5'-PHOSPHATE SYNTHASE SUBUNIT SNO"/>
    <property type="match status" value="1"/>
</dbReference>
<dbReference type="Proteomes" id="UP000272560">
    <property type="component" value="Unassembled WGS sequence"/>
</dbReference>
<dbReference type="OrthoDB" id="9810320at2"/>
<dbReference type="Pfam" id="PF01174">
    <property type="entry name" value="SNO"/>
    <property type="match status" value="1"/>
</dbReference>
<dbReference type="HAMAP" id="MF_01615">
    <property type="entry name" value="PdxT"/>
    <property type="match status" value="1"/>
</dbReference>
<evidence type="ECO:0000256" key="2">
    <source>
        <dbReference type="ARBA" id="ARBA00022801"/>
    </source>
</evidence>
<evidence type="ECO:0000256" key="5">
    <source>
        <dbReference type="ARBA" id="ARBA00023239"/>
    </source>
</evidence>
<dbReference type="EMBL" id="QZVT01000005">
    <property type="protein sequence ID" value="RJT79327.1"/>
    <property type="molecule type" value="Genomic_DNA"/>
</dbReference>
<feature type="active site" description="Charge relay system" evidence="7">
    <location>
        <position position="250"/>
    </location>
</feature>
<comment type="catalytic activity">
    <reaction evidence="6 7">
        <text>L-glutamine + H2O = L-glutamate + NH4(+)</text>
        <dbReference type="Rhea" id="RHEA:15889"/>
        <dbReference type="ChEBI" id="CHEBI:15377"/>
        <dbReference type="ChEBI" id="CHEBI:28938"/>
        <dbReference type="ChEBI" id="CHEBI:29985"/>
        <dbReference type="ChEBI" id="CHEBI:58359"/>
        <dbReference type="EC" id="3.5.1.2"/>
    </reaction>
</comment>
<dbReference type="PROSITE" id="PS51273">
    <property type="entry name" value="GATASE_TYPE_1"/>
    <property type="match status" value="1"/>
</dbReference>
<dbReference type="GO" id="GO:0005829">
    <property type="term" value="C:cytosol"/>
    <property type="evidence" value="ECO:0007669"/>
    <property type="project" value="TreeGrafter"/>
</dbReference>
<dbReference type="PROSITE" id="PS01236">
    <property type="entry name" value="PDXT_SNO_1"/>
    <property type="match status" value="1"/>
</dbReference>
<evidence type="ECO:0000256" key="6">
    <source>
        <dbReference type="ARBA" id="ARBA00049534"/>
    </source>
</evidence>
<evidence type="ECO:0000256" key="3">
    <source>
        <dbReference type="ARBA" id="ARBA00022898"/>
    </source>
</evidence>
<comment type="function">
    <text evidence="7">Catalyzes the hydrolysis of glutamine to glutamate and ammonia as part of the biosynthesis of pyridoxal 5'-phosphate. The resulting ammonia molecule is channeled to the active site of PdxS.</text>
</comment>
<reference evidence="9 10" key="1">
    <citation type="submission" date="2018-09" db="EMBL/GenBank/DDBJ databases">
        <title>Novel species of Arthrobacter.</title>
        <authorList>
            <person name="Liu Q."/>
            <person name="Xin Y.-H."/>
        </authorList>
    </citation>
    <scope>NUCLEOTIDE SEQUENCE [LARGE SCALE GENOMIC DNA]</scope>
    <source>
        <strain evidence="9 10">Hz2</strain>
    </source>
</reference>
<dbReference type="GO" id="GO:0042823">
    <property type="term" value="P:pyridoxal phosphate biosynthetic process"/>
    <property type="evidence" value="ECO:0007669"/>
    <property type="project" value="UniProtKB-UniRule"/>
</dbReference>
<feature type="binding site" evidence="7">
    <location>
        <position position="142"/>
    </location>
    <ligand>
        <name>L-glutamine</name>
        <dbReference type="ChEBI" id="CHEBI:58359"/>
    </ligand>
</feature>
<accession>A0A3A5MDN2</accession>
<evidence type="ECO:0000256" key="4">
    <source>
        <dbReference type="ARBA" id="ARBA00022962"/>
    </source>
</evidence>
<dbReference type="PANTHER" id="PTHR31559:SF0">
    <property type="entry name" value="PYRIDOXAL 5'-PHOSPHATE SYNTHASE SUBUNIT SNO1-RELATED"/>
    <property type="match status" value="1"/>
</dbReference>
<feature type="binding site" evidence="7">
    <location>
        <begin position="76"/>
        <end position="78"/>
    </location>
    <ligand>
        <name>L-glutamine</name>
        <dbReference type="ChEBI" id="CHEBI:58359"/>
    </ligand>
</feature>
<evidence type="ECO:0000256" key="1">
    <source>
        <dbReference type="ARBA" id="ARBA00008345"/>
    </source>
</evidence>
<evidence type="ECO:0000313" key="10">
    <source>
        <dbReference type="Proteomes" id="UP000272560"/>
    </source>
</evidence>
<dbReference type="InterPro" id="IPR002161">
    <property type="entry name" value="PdxT/SNO"/>
</dbReference>
<dbReference type="EC" id="4.3.3.6" evidence="7"/>
<feature type="active site" description="Charge relay system" evidence="7">
    <location>
        <position position="252"/>
    </location>
</feature>
<feature type="active site" description="Nucleophile" evidence="7">
    <location>
        <position position="108"/>
    </location>
</feature>
<sequence>MSVPGSDDAPSPPVPSAAGTIGTTANGRRDIVVGVLAVQGDVREHIATIESLGGRAIAVRRPSELSAVDGLIIPGGESTTMDKLSRTLGLADPLRDLIAGGLPVYGSCAGMIMLSDVVADPSTDRSGNPQQTFGGLDMVVRRNAFGRQRESFETDLDFAGLATTGGAAGDDPVRAVFIRAPWVEKVGEGVEVLAQVPAAETPRAGPSGGASDSASGASYGGGTSGTGIDLDSVARIVAVRSGNLLATSFHPEVTGERRVHELFIRMIRGEA</sequence>
<comment type="pathway">
    <text evidence="7">Cofactor biosynthesis; pyridoxal 5'-phosphate biosynthesis.</text>
</comment>
<evidence type="ECO:0000256" key="7">
    <source>
        <dbReference type="HAMAP-Rule" id="MF_01615"/>
    </source>
</evidence>
<dbReference type="SUPFAM" id="SSF52317">
    <property type="entry name" value="Class I glutamine amidotransferase-like"/>
    <property type="match status" value="1"/>
</dbReference>
<proteinExistence type="inferred from homology"/>
<keyword evidence="2 7" id="KW-0378">Hydrolase</keyword>
<dbReference type="GO" id="GO:1903600">
    <property type="term" value="C:glutaminase complex"/>
    <property type="evidence" value="ECO:0007669"/>
    <property type="project" value="TreeGrafter"/>
</dbReference>
<dbReference type="UniPathway" id="UPA00245"/>
<feature type="region of interest" description="Disordered" evidence="8">
    <location>
        <begin position="199"/>
        <end position="221"/>
    </location>
</feature>
<dbReference type="GO" id="GO:0008614">
    <property type="term" value="P:pyridoxine metabolic process"/>
    <property type="evidence" value="ECO:0007669"/>
    <property type="project" value="TreeGrafter"/>
</dbReference>